<keyword evidence="6 10" id="KW-0441">Lipid A biosynthesis</keyword>
<dbReference type="SMR" id="A0A094XYE5"/>
<name>A0A094XYE5_LATSK</name>
<dbReference type="Pfam" id="PF07977">
    <property type="entry name" value="FabA"/>
    <property type="match status" value="1"/>
</dbReference>
<comment type="subcellular location">
    <subcellularLocation>
        <location evidence="2 10">Cytoplasm</location>
    </subcellularLocation>
</comment>
<proteinExistence type="inferred from homology"/>
<evidence type="ECO:0000256" key="1">
    <source>
        <dbReference type="ARBA" id="ARBA00001055"/>
    </source>
</evidence>
<sequence>MLDSQEIQAILPHRYPMLLIDRVLSFEPGEFAIARKNVSINEAVFQGHFPGNPVLPGVFILEAMAQTGAVALLTLDQFKGRTAFFGGVKSAKFRRVVRPGDTLEIKVTLEKLKDRIGVGKAIATVDGEKACTAELTFIIE</sequence>
<dbReference type="Proteomes" id="UP000234349">
    <property type="component" value="Unassembled WGS sequence"/>
</dbReference>
<feature type="active site" evidence="10">
    <location>
        <position position="48"/>
    </location>
</feature>
<keyword evidence="7 10" id="KW-0443">Lipid metabolism</keyword>
<dbReference type="GO" id="GO:0006633">
    <property type="term" value="P:fatty acid biosynthetic process"/>
    <property type="evidence" value="ECO:0007669"/>
    <property type="project" value="UniProtKB-UniRule"/>
</dbReference>
<evidence type="ECO:0000256" key="8">
    <source>
        <dbReference type="ARBA" id="ARBA00023239"/>
    </source>
</evidence>
<dbReference type="Gene3D" id="3.10.129.10">
    <property type="entry name" value="Hotdog Thioesterase"/>
    <property type="match status" value="1"/>
</dbReference>
<evidence type="ECO:0000313" key="15">
    <source>
        <dbReference type="Proteomes" id="UP000239650"/>
    </source>
</evidence>
<dbReference type="PANTHER" id="PTHR30272:SF1">
    <property type="entry name" value="3-HYDROXYACYL-[ACYL-CARRIER-PROTEIN] DEHYDRATASE"/>
    <property type="match status" value="1"/>
</dbReference>
<evidence type="ECO:0000256" key="9">
    <source>
        <dbReference type="ARBA" id="ARBA00025049"/>
    </source>
</evidence>
<reference evidence="13" key="3">
    <citation type="submission" date="2023-04" db="EMBL/GenBank/DDBJ databases">
        <title>Novel strain of Lactilactobacillus sakei and use thereof.</title>
        <authorList>
            <person name="Kim S.Y."/>
        </authorList>
    </citation>
    <scope>NUCLEOTIDE SEQUENCE</scope>
    <source>
        <strain evidence="13">HUP1</strain>
    </source>
</reference>
<evidence type="ECO:0000313" key="14">
    <source>
        <dbReference type="Proteomes" id="UP000234349"/>
    </source>
</evidence>
<dbReference type="GO" id="GO:0009245">
    <property type="term" value="P:lipid A biosynthetic process"/>
    <property type="evidence" value="ECO:0007669"/>
    <property type="project" value="UniProtKB-UniRule"/>
</dbReference>
<evidence type="ECO:0000256" key="7">
    <source>
        <dbReference type="ARBA" id="ARBA00023098"/>
    </source>
</evidence>
<evidence type="ECO:0000256" key="2">
    <source>
        <dbReference type="ARBA" id="ARBA00004496"/>
    </source>
</evidence>
<protein>
    <recommendedName>
        <fullName evidence="10">3-hydroxyacyl-[acyl-carrier-protein] dehydratase FabZ</fullName>
        <ecNumber evidence="10">4.2.1.59</ecNumber>
    </recommendedName>
    <alternativeName>
        <fullName evidence="10">(3R)-hydroxymyristoyl-[acyl-carrier-protein] dehydratase</fullName>
        <shortName evidence="10">(3R)-hydroxymyristoyl-ACP dehydrase</shortName>
    </alternativeName>
    <alternativeName>
        <fullName evidence="10">Beta-hydroxyacyl-ACP dehydratase</fullName>
    </alternativeName>
</protein>
<dbReference type="GO" id="GO:0016020">
    <property type="term" value="C:membrane"/>
    <property type="evidence" value="ECO:0007669"/>
    <property type="project" value="GOC"/>
</dbReference>
<dbReference type="NCBIfam" id="TIGR01750">
    <property type="entry name" value="fabZ"/>
    <property type="match status" value="1"/>
</dbReference>
<keyword evidence="4 10" id="KW-0963">Cytoplasm</keyword>
<dbReference type="GO" id="GO:0005737">
    <property type="term" value="C:cytoplasm"/>
    <property type="evidence" value="ECO:0007669"/>
    <property type="project" value="UniProtKB-SubCell"/>
</dbReference>
<evidence type="ECO:0000313" key="11">
    <source>
        <dbReference type="EMBL" id="PKX76279.1"/>
    </source>
</evidence>
<dbReference type="GeneID" id="57133680"/>
<dbReference type="PANTHER" id="PTHR30272">
    <property type="entry name" value="3-HYDROXYACYL-[ACYL-CARRIER-PROTEIN] DEHYDRATASE"/>
    <property type="match status" value="1"/>
</dbReference>
<evidence type="ECO:0000256" key="6">
    <source>
        <dbReference type="ARBA" id="ARBA00022556"/>
    </source>
</evidence>
<dbReference type="SUPFAM" id="SSF54637">
    <property type="entry name" value="Thioesterase/thiol ester dehydrase-isomerase"/>
    <property type="match status" value="1"/>
</dbReference>
<dbReference type="EC" id="4.2.1.59" evidence="10"/>
<organism evidence="12 15">
    <name type="scientific">Latilactobacillus sakei</name>
    <name type="common">Lactobacillus sakei</name>
    <dbReference type="NCBI Taxonomy" id="1599"/>
    <lineage>
        <taxon>Bacteria</taxon>
        <taxon>Bacillati</taxon>
        <taxon>Bacillota</taxon>
        <taxon>Bacilli</taxon>
        <taxon>Lactobacillales</taxon>
        <taxon>Lactobacillaceae</taxon>
        <taxon>Latilactobacillus</taxon>
    </lineage>
</organism>
<dbReference type="GO" id="GO:0019171">
    <property type="term" value="F:(3R)-hydroxyacyl-[acyl-carrier-protein] dehydratase activity"/>
    <property type="evidence" value="ECO:0007669"/>
    <property type="project" value="UniProtKB-EC"/>
</dbReference>
<dbReference type="Proteomes" id="UP001179858">
    <property type="component" value="Chromosome"/>
</dbReference>
<comment type="function">
    <text evidence="9 10">Involved in unsaturated fatty acids biosynthesis. Catalyzes the dehydration of short chain beta-hydroxyacyl-ACPs and long chain saturated and unsaturated beta-hydroxyacyl-ACPs.</text>
</comment>
<comment type="catalytic activity">
    <reaction evidence="1 10">
        <text>a (3R)-hydroxyacyl-[ACP] = a (2E)-enoyl-[ACP] + H2O</text>
        <dbReference type="Rhea" id="RHEA:13097"/>
        <dbReference type="Rhea" id="RHEA-COMP:9925"/>
        <dbReference type="Rhea" id="RHEA-COMP:9945"/>
        <dbReference type="ChEBI" id="CHEBI:15377"/>
        <dbReference type="ChEBI" id="CHEBI:78784"/>
        <dbReference type="ChEBI" id="CHEBI:78827"/>
        <dbReference type="EC" id="4.2.1.59"/>
    </reaction>
</comment>
<keyword evidence="5 10" id="KW-0444">Lipid biosynthesis</keyword>
<dbReference type="NCBIfam" id="NF000582">
    <property type="entry name" value="PRK00006.1"/>
    <property type="match status" value="1"/>
</dbReference>
<reference evidence="12 15" key="2">
    <citation type="submission" date="2018-02" db="EMBL/GenBank/DDBJ databases">
        <authorList>
            <person name="Rodrigo-Torres L."/>
            <person name="Arahal R. D."/>
            <person name="Lucena T."/>
        </authorList>
    </citation>
    <scope>NUCLEOTIDE SEQUENCE [LARGE SCALE GENOMIC DNA]</scope>
    <source>
        <strain evidence="12 15">CECT 9267</strain>
    </source>
</reference>
<dbReference type="FunFam" id="3.10.129.10:FF:000001">
    <property type="entry name" value="3-hydroxyacyl-[acyl-carrier-protein] dehydratase FabZ"/>
    <property type="match status" value="1"/>
</dbReference>
<dbReference type="InterPro" id="IPR013114">
    <property type="entry name" value="FabA_FabZ"/>
</dbReference>
<dbReference type="InterPro" id="IPR010084">
    <property type="entry name" value="FabZ"/>
</dbReference>
<evidence type="ECO:0000256" key="4">
    <source>
        <dbReference type="ARBA" id="ARBA00022490"/>
    </source>
</evidence>
<dbReference type="CDD" id="cd01288">
    <property type="entry name" value="FabZ"/>
    <property type="match status" value="1"/>
</dbReference>
<keyword evidence="8 10" id="KW-0456">Lyase</keyword>
<evidence type="ECO:0000256" key="10">
    <source>
        <dbReference type="HAMAP-Rule" id="MF_00406"/>
    </source>
</evidence>
<dbReference type="RefSeq" id="WP_011374525.1">
    <property type="nucleotide sequence ID" value="NZ_AP017931.1"/>
</dbReference>
<evidence type="ECO:0000256" key="3">
    <source>
        <dbReference type="ARBA" id="ARBA00009174"/>
    </source>
</evidence>
<dbReference type="EMBL" id="MKGH01000053">
    <property type="protein sequence ID" value="PKX76279.1"/>
    <property type="molecule type" value="Genomic_DNA"/>
</dbReference>
<reference evidence="11 14" key="1">
    <citation type="submission" date="2016-09" db="EMBL/GenBank/DDBJ databases">
        <authorList>
            <person name="Inglin R.C."/>
        </authorList>
    </citation>
    <scope>NUCLEOTIDE SEQUENCE [LARGE SCALE GENOMIC DNA]</scope>
    <source>
        <strain evidence="11 14">RI-517</strain>
    </source>
</reference>
<evidence type="ECO:0000313" key="12">
    <source>
        <dbReference type="EMBL" id="SPE18721.1"/>
    </source>
</evidence>
<dbReference type="Proteomes" id="UP000239650">
    <property type="component" value="Unassembled WGS sequence"/>
</dbReference>
<dbReference type="OMA" id="EYHMRSI"/>
<dbReference type="AlphaFoldDB" id="A0A094XYE5"/>
<evidence type="ECO:0000313" key="13">
    <source>
        <dbReference type="EMBL" id="WGI20054.1"/>
    </source>
</evidence>
<dbReference type="EMBL" id="OKRC01000001">
    <property type="protein sequence ID" value="SPE18721.1"/>
    <property type="molecule type" value="Genomic_DNA"/>
</dbReference>
<evidence type="ECO:0000256" key="5">
    <source>
        <dbReference type="ARBA" id="ARBA00022516"/>
    </source>
</evidence>
<comment type="similarity">
    <text evidence="3 10">Belongs to the thioester dehydratase family. FabZ subfamily.</text>
</comment>
<gene>
    <name evidence="12" type="primary">fabZ_2</name>
    <name evidence="10 11" type="synonym">fabZ</name>
    <name evidence="11" type="ORF">CUR37_09545</name>
    <name evidence="12" type="ORF">LAS9267_00265</name>
    <name evidence="13" type="ORF">QBD03_04905</name>
</gene>
<dbReference type="HAMAP" id="MF_00406">
    <property type="entry name" value="FabZ"/>
    <property type="match status" value="1"/>
</dbReference>
<dbReference type="InterPro" id="IPR029069">
    <property type="entry name" value="HotDog_dom_sf"/>
</dbReference>
<dbReference type="EMBL" id="CP122959">
    <property type="protein sequence ID" value="WGI20054.1"/>
    <property type="molecule type" value="Genomic_DNA"/>
</dbReference>
<accession>A0A094XYE5</accession>